<dbReference type="Proteomes" id="UP001220662">
    <property type="component" value="Unassembled WGS sequence"/>
</dbReference>
<organism evidence="4 5">
    <name type="scientific">Pseudomonas citronellolis</name>
    <dbReference type="NCBI Taxonomy" id="53408"/>
    <lineage>
        <taxon>Bacteria</taxon>
        <taxon>Pseudomonadati</taxon>
        <taxon>Pseudomonadota</taxon>
        <taxon>Gammaproteobacteria</taxon>
        <taxon>Pseudomonadales</taxon>
        <taxon>Pseudomonadaceae</taxon>
        <taxon>Pseudomonas</taxon>
    </lineage>
</organism>
<name>A0AAW6PG24_9PSED</name>
<protein>
    <submittedName>
        <fullName evidence="4">Isocitrate/isopropylmalate family dehydrogenase</fullName>
    </submittedName>
</protein>
<proteinExistence type="inferred from homology"/>
<feature type="domain" description="Isopropylmalate dehydrogenase-like" evidence="3">
    <location>
        <begin position="10"/>
        <end position="334"/>
    </location>
</feature>
<evidence type="ECO:0000313" key="4">
    <source>
        <dbReference type="EMBL" id="MDF3845442.1"/>
    </source>
</evidence>
<comment type="similarity">
    <text evidence="1">Belongs to the isocitrate and isopropylmalate dehydrogenases family.</text>
</comment>
<dbReference type="PANTHER" id="PTHR11835">
    <property type="entry name" value="DECARBOXYLATING DEHYDROGENASES-ISOCITRATE, ISOPROPYLMALATE, TARTRATE"/>
    <property type="match status" value="1"/>
</dbReference>
<reference evidence="4" key="1">
    <citation type="submission" date="2023-03" db="EMBL/GenBank/DDBJ databases">
        <title>Draft assemblies of triclosan tolerant bacteria isolated from returned activated sludge.</title>
        <authorList>
            <person name="Van Hamelsveld S."/>
        </authorList>
    </citation>
    <scope>NUCLEOTIDE SEQUENCE</scope>
    <source>
        <strain evidence="4">GW210015_S63</strain>
    </source>
</reference>
<dbReference type="SMART" id="SM01329">
    <property type="entry name" value="Iso_dh"/>
    <property type="match status" value="1"/>
</dbReference>
<sequence length="338" mass="36716">MTDEEASMRELCVIPGDGIGREVVPPAVAVLQKLLPDLRLREAEAGWECFQRHGTSVPEATLEALRACGAGLFGAVSSPSHKVEGYRSAILRLRQELGLYLNLRPVRTWPVVSPHAGIDLLILRENSEGLYSGREHWEADGVAIAERVISRAACARLALAASRIARQRQARRITLVHKANVLPLTCGLFRDTCRDLLATEGWGDVLDERLVDVAALQLVERPEAFDLIVTSNLFGDILSDLASHWGGGLALAPSLNLGEQLALAEPVHGSAPDIAGSGRANPLAAILSAAMLLRFHWRDETGATRIERAVESFLREEGHLDHGLETTRVVGEGVLQRL</sequence>
<dbReference type="GO" id="GO:0004449">
    <property type="term" value="F:isocitrate dehydrogenase (NAD+) activity"/>
    <property type="evidence" value="ECO:0007669"/>
    <property type="project" value="TreeGrafter"/>
</dbReference>
<dbReference type="AlphaFoldDB" id="A0AAW6PG24"/>
<dbReference type="GO" id="GO:0006099">
    <property type="term" value="P:tricarboxylic acid cycle"/>
    <property type="evidence" value="ECO:0007669"/>
    <property type="project" value="TreeGrafter"/>
</dbReference>
<dbReference type="Gene3D" id="3.40.718.10">
    <property type="entry name" value="Isopropylmalate Dehydrogenase"/>
    <property type="match status" value="1"/>
</dbReference>
<dbReference type="PROSITE" id="PS00470">
    <property type="entry name" value="IDH_IMDH"/>
    <property type="match status" value="1"/>
</dbReference>
<dbReference type="SUPFAM" id="SSF53659">
    <property type="entry name" value="Isocitrate/Isopropylmalate dehydrogenase-like"/>
    <property type="match status" value="1"/>
</dbReference>
<evidence type="ECO:0000313" key="5">
    <source>
        <dbReference type="Proteomes" id="UP001220662"/>
    </source>
</evidence>
<evidence type="ECO:0000259" key="3">
    <source>
        <dbReference type="SMART" id="SM01329"/>
    </source>
</evidence>
<dbReference type="EMBL" id="JARJLR010000458">
    <property type="protein sequence ID" value="MDF3845442.1"/>
    <property type="molecule type" value="Genomic_DNA"/>
</dbReference>
<dbReference type="Pfam" id="PF00180">
    <property type="entry name" value="Iso_dh"/>
    <property type="match status" value="1"/>
</dbReference>
<comment type="caution">
    <text evidence="4">The sequence shown here is derived from an EMBL/GenBank/DDBJ whole genome shotgun (WGS) entry which is preliminary data.</text>
</comment>
<dbReference type="InterPro" id="IPR019818">
    <property type="entry name" value="IsoCit/isopropylmalate_DH_CS"/>
</dbReference>
<dbReference type="GO" id="GO:0006102">
    <property type="term" value="P:isocitrate metabolic process"/>
    <property type="evidence" value="ECO:0007669"/>
    <property type="project" value="TreeGrafter"/>
</dbReference>
<dbReference type="InterPro" id="IPR024084">
    <property type="entry name" value="IsoPropMal-DH-like_dom"/>
</dbReference>
<gene>
    <name evidence="4" type="ORF">P3W55_27375</name>
</gene>
<keyword evidence="2" id="KW-0560">Oxidoreductase</keyword>
<dbReference type="GO" id="GO:0000287">
    <property type="term" value="F:magnesium ion binding"/>
    <property type="evidence" value="ECO:0007669"/>
    <property type="project" value="InterPro"/>
</dbReference>
<dbReference type="GO" id="GO:0051287">
    <property type="term" value="F:NAD binding"/>
    <property type="evidence" value="ECO:0007669"/>
    <property type="project" value="InterPro"/>
</dbReference>
<evidence type="ECO:0000256" key="2">
    <source>
        <dbReference type="ARBA" id="ARBA00023002"/>
    </source>
</evidence>
<dbReference type="PANTHER" id="PTHR11835:SF34">
    <property type="entry name" value="ISOCITRATE DEHYDROGENASE [NAD] SUBUNIT ALPHA, MITOCHONDRIAL"/>
    <property type="match status" value="1"/>
</dbReference>
<evidence type="ECO:0000256" key="1">
    <source>
        <dbReference type="ARBA" id="ARBA00007769"/>
    </source>
</evidence>
<accession>A0AAW6PG24</accession>